<name>A0AAV1QW45_9ROSI</name>
<sequence>MADYIATSALGLLTNRFAYHSGPLDAKLELTAFWAPFLLLHLGGPDTITAYSLEDNQLWSRHLLQLVGQTGLAFYILFAGWTGSLLSFLTIPIMLAGLIKYGERTWVMWSANREHHSVSTSRFHNKLQAQTDDGDYSNISDDKLLQLAHGMFDKAKLLFAGVPITTTEQSALANHQEAAITTLLQTPKDAFKVIEMQLGFMYDMLYTKALVTYTPCGVGLRFISFLLTSIVLVLFSLEPNNTQTYSKVDLYITFLILAVAILLELYATLVLLLSDHTVVWLRKHNCSNISLAITSHPLLRNPRWSNSMGQCSFLSHVLNEKPIDFHGIQKFLKVYEKLARRRHAASRQVSEDLKENLVMQAKIFWDRSEEAIKGNVPTISINSIRGFITLRGLRLSPVDHRIIDTLTSAIEFQQTILVWHIATELCYHRDHDHFSQKKEEKNAALQNMMLLH</sequence>
<dbReference type="PANTHER" id="PTHR31325">
    <property type="entry name" value="OS01G0798800 PROTEIN-RELATED"/>
    <property type="match status" value="1"/>
</dbReference>
<feature type="transmembrane region" description="Helical" evidence="1">
    <location>
        <begin position="210"/>
        <end position="235"/>
    </location>
</feature>
<dbReference type="Proteomes" id="UP001314170">
    <property type="component" value="Unassembled WGS sequence"/>
</dbReference>
<keyword evidence="4" id="KW-1185">Reference proteome</keyword>
<evidence type="ECO:0000259" key="2">
    <source>
        <dbReference type="Pfam" id="PF13968"/>
    </source>
</evidence>
<feature type="transmembrane region" description="Helical" evidence="1">
    <location>
        <begin position="250"/>
        <end position="273"/>
    </location>
</feature>
<protein>
    <recommendedName>
        <fullName evidence="2">DUF4220 domain-containing protein</fullName>
    </recommendedName>
</protein>
<proteinExistence type="predicted"/>
<reference evidence="3 4" key="1">
    <citation type="submission" date="2024-01" db="EMBL/GenBank/DDBJ databases">
        <authorList>
            <person name="Waweru B."/>
        </authorList>
    </citation>
    <scope>NUCLEOTIDE SEQUENCE [LARGE SCALE GENOMIC DNA]</scope>
</reference>
<comment type="caution">
    <text evidence="3">The sequence shown here is derived from an EMBL/GenBank/DDBJ whole genome shotgun (WGS) entry which is preliminary data.</text>
</comment>
<evidence type="ECO:0000313" key="3">
    <source>
        <dbReference type="EMBL" id="CAK7324216.1"/>
    </source>
</evidence>
<evidence type="ECO:0000313" key="4">
    <source>
        <dbReference type="Proteomes" id="UP001314170"/>
    </source>
</evidence>
<keyword evidence="1" id="KW-0812">Transmembrane</keyword>
<dbReference type="AlphaFoldDB" id="A0AAV1QW45"/>
<feature type="transmembrane region" description="Helical" evidence="1">
    <location>
        <begin position="72"/>
        <end position="99"/>
    </location>
</feature>
<keyword evidence="1" id="KW-0472">Membrane</keyword>
<dbReference type="Pfam" id="PF13968">
    <property type="entry name" value="DUF4220"/>
    <property type="match status" value="1"/>
</dbReference>
<gene>
    <name evidence="3" type="ORF">DCAF_LOCUS1854</name>
</gene>
<dbReference type="EMBL" id="CAWUPB010000246">
    <property type="protein sequence ID" value="CAK7324216.1"/>
    <property type="molecule type" value="Genomic_DNA"/>
</dbReference>
<accession>A0AAV1QW45</accession>
<keyword evidence="1" id="KW-1133">Transmembrane helix</keyword>
<dbReference type="InterPro" id="IPR025315">
    <property type="entry name" value="DUF4220"/>
</dbReference>
<feature type="domain" description="DUF4220" evidence="2">
    <location>
        <begin position="1"/>
        <end position="315"/>
    </location>
</feature>
<organism evidence="3 4">
    <name type="scientific">Dovyalis caffra</name>
    <dbReference type="NCBI Taxonomy" id="77055"/>
    <lineage>
        <taxon>Eukaryota</taxon>
        <taxon>Viridiplantae</taxon>
        <taxon>Streptophyta</taxon>
        <taxon>Embryophyta</taxon>
        <taxon>Tracheophyta</taxon>
        <taxon>Spermatophyta</taxon>
        <taxon>Magnoliopsida</taxon>
        <taxon>eudicotyledons</taxon>
        <taxon>Gunneridae</taxon>
        <taxon>Pentapetalae</taxon>
        <taxon>rosids</taxon>
        <taxon>fabids</taxon>
        <taxon>Malpighiales</taxon>
        <taxon>Salicaceae</taxon>
        <taxon>Flacourtieae</taxon>
        <taxon>Dovyalis</taxon>
    </lineage>
</organism>
<evidence type="ECO:0000256" key="1">
    <source>
        <dbReference type="SAM" id="Phobius"/>
    </source>
</evidence>